<keyword evidence="1" id="KW-0812">Transmembrane</keyword>
<proteinExistence type="predicted"/>
<feature type="transmembrane region" description="Helical" evidence="1">
    <location>
        <begin position="33"/>
        <end position="54"/>
    </location>
</feature>
<evidence type="ECO:0000256" key="1">
    <source>
        <dbReference type="SAM" id="Phobius"/>
    </source>
</evidence>
<dbReference type="EMBL" id="BAAAYN010000064">
    <property type="protein sequence ID" value="GAA3397222.1"/>
    <property type="molecule type" value="Genomic_DNA"/>
</dbReference>
<keyword evidence="3" id="KW-1185">Reference proteome</keyword>
<reference evidence="3" key="1">
    <citation type="journal article" date="2019" name="Int. J. Syst. Evol. Microbiol.">
        <title>The Global Catalogue of Microorganisms (GCM) 10K type strain sequencing project: providing services to taxonomists for standard genome sequencing and annotation.</title>
        <authorList>
            <consortium name="The Broad Institute Genomics Platform"/>
            <consortium name="The Broad Institute Genome Sequencing Center for Infectious Disease"/>
            <person name="Wu L."/>
            <person name="Ma J."/>
        </authorList>
    </citation>
    <scope>NUCLEOTIDE SEQUENCE [LARGE SCALE GENOMIC DNA]</scope>
    <source>
        <strain evidence="3">JCM 9458</strain>
    </source>
</reference>
<protein>
    <submittedName>
        <fullName evidence="2">Uncharacterized protein</fullName>
    </submittedName>
</protein>
<comment type="caution">
    <text evidence="2">The sequence shown here is derived from an EMBL/GenBank/DDBJ whole genome shotgun (WGS) entry which is preliminary data.</text>
</comment>
<keyword evidence="1" id="KW-0472">Membrane</keyword>
<name>A0ABP6TC97_9ACTN</name>
<feature type="transmembrane region" description="Helical" evidence="1">
    <location>
        <begin position="7"/>
        <end position="27"/>
    </location>
</feature>
<keyword evidence="1" id="KW-1133">Transmembrane helix</keyword>
<dbReference type="RefSeq" id="WP_345733231.1">
    <property type="nucleotide sequence ID" value="NZ_BAAAYN010000064.1"/>
</dbReference>
<sequence>MTKYSTAIRGAGILLVALVLSGSFYQFAQDVRMSLFVFLVTAFAGSLFAMISIVTREN</sequence>
<accession>A0ABP6TC97</accession>
<dbReference type="Proteomes" id="UP001501676">
    <property type="component" value="Unassembled WGS sequence"/>
</dbReference>
<gene>
    <name evidence="2" type="ORF">GCM10020369_76690</name>
</gene>
<organism evidence="2 3">
    <name type="scientific">Cryptosporangium minutisporangium</name>
    <dbReference type="NCBI Taxonomy" id="113569"/>
    <lineage>
        <taxon>Bacteria</taxon>
        <taxon>Bacillati</taxon>
        <taxon>Actinomycetota</taxon>
        <taxon>Actinomycetes</taxon>
        <taxon>Cryptosporangiales</taxon>
        <taxon>Cryptosporangiaceae</taxon>
        <taxon>Cryptosporangium</taxon>
    </lineage>
</organism>
<evidence type="ECO:0000313" key="2">
    <source>
        <dbReference type="EMBL" id="GAA3397222.1"/>
    </source>
</evidence>
<evidence type="ECO:0000313" key="3">
    <source>
        <dbReference type="Proteomes" id="UP001501676"/>
    </source>
</evidence>